<sequence length="77" mass="9079">MGRKKLQPKRLGAQSQEREEEEEEEEEETEHKAKDSVSKARQVSEAFRSKWQSHQEDEVSQVNNPKKLLEKRSKNIS</sequence>
<reference evidence="1" key="1">
    <citation type="submission" date="2021-08" db="EMBL/GenBank/DDBJ databases">
        <title>The first chromosome-level gecko genome reveals the dynamic sex chromosomes of Neotropical dwarf geckos (Sphaerodactylidae: Sphaerodactylus).</title>
        <authorList>
            <person name="Pinto B.J."/>
            <person name="Keating S.E."/>
            <person name="Gamble T."/>
        </authorList>
    </citation>
    <scope>NUCLEOTIDE SEQUENCE</scope>
    <source>
        <strain evidence="1">TG3544</strain>
    </source>
</reference>
<organism evidence="1 2">
    <name type="scientific">Sphaerodactylus townsendi</name>
    <dbReference type="NCBI Taxonomy" id="933632"/>
    <lineage>
        <taxon>Eukaryota</taxon>
        <taxon>Metazoa</taxon>
        <taxon>Chordata</taxon>
        <taxon>Craniata</taxon>
        <taxon>Vertebrata</taxon>
        <taxon>Euteleostomi</taxon>
        <taxon>Lepidosauria</taxon>
        <taxon>Squamata</taxon>
        <taxon>Bifurcata</taxon>
        <taxon>Gekkota</taxon>
        <taxon>Sphaerodactylidae</taxon>
        <taxon>Sphaerodactylus</taxon>
    </lineage>
</organism>
<accession>A0ACB8E6T9</accession>
<proteinExistence type="predicted"/>
<protein>
    <submittedName>
        <fullName evidence="1">Uncharacterized protein</fullName>
    </submittedName>
</protein>
<gene>
    <name evidence="1" type="ORF">K3G42_002316</name>
</gene>
<evidence type="ECO:0000313" key="2">
    <source>
        <dbReference type="Proteomes" id="UP000827872"/>
    </source>
</evidence>
<evidence type="ECO:0000313" key="1">
    <source>
        <dbReference type="EMBL" id="KAH7987963.1"/>
    </source>
</evidence>
<dbReference type="Proteomes" id="UP000827872">
    <property type="component" value="Linkage Group LG10"/>
</dbReference>
<keyword evidence="2" id="KW-1185">Reference proteome</keyword>
<dbReference type="EMBL" id="CM037623">
    <property type="protein sequence ID" value="KAH7987963.1"/>
    <property type="molecule type" value="Genomic_DNA"/>
</dbReference>
<name>A0ACB8E6T9_9SAUR</name>
<comment type="caution">
    <text evidence="1">The sequence shown here is derived from an EMBL/GenBank/DDBJ whole genome shotgun (WGS) entry which is preliminary data.</text>
</comment>